<dbReference type="EMBL" id="CP024985">
    <property type="protein sequence ID" value="ATZ23172.1"/>
    <property type="molecule type" value="Genomic_DNA"/>
</dbReference>
<dbReference type="AlphaFoldDB" id="A0A2K8P8V2"/>
<feature type="compositionally biased region" description="Low complexity" evidence="1">
    <location>
        <begin position="108"/>
        <end position="153"/>
    </location>
</feature>
<reference evidence="2 3" key="1">
    <citation type="submission" date="2017-11" db="EMBL/GenBank/DDBJ databases">
        <title>Complete genome sequence of Streptomyces lavendulae subsp. lavendulae CCM 3239 (formerly 'Streptomyces aureofaciens CCM 3239'), the producer of the angucycline-type antibiotic auricin.</title>
        <authorList>
            <person name="Busche T."/>
            <person name="Novakova R."/>
            <person name="Al'Dilaimi A."/>
            <person name="Homerova D."/>
            <person name="Feckova L."/>
            <person name="Rezuchova B."/>
            <person name="Mingyar E."/>
            <person name="Csolleiova D."/>
            <person name="Bekeova C."/>
            <person name="Winkler A."/>
            <person name="Sevcikova B."/>
            <person name="Kalinowski J."/>
            <person name="Kormanec J."/>
            <person name="Ruckert C."/>
        </authorList>
    </citation>
    <scope>NUCLEOTIDE SEQUENCE [LARGE SCALE GENOMIC DNA]</scope>
    <source>
        <strain evidence="2 3">CCM 3239</strain>
    </source>
</reference>
<accession>A0A2K8P8V2</accession>
<gene>
    <name evidence="2" type="ORF">SLAV_06335</name>
</gene>
<feature type="region of interest" description="Disordered" evidence="1">
    <location>
        <begin position="25"/>
        <end position="59"/>
    </location>
</feature>
<name>A0A2K8P8V2_STRLA</name>
<feature type="region of interest" description="Disordered" evidence="1">
    <location>
        <begin position="179"/>
        <end position="207"/>
    </location>
</feature>
<keyword evidence="3" id="KW-1185">Reference proteome</keyword>
<proteinExistence type="predicted"/>
<organism evidence="2 3">
    <name type="scientific">Streptomyces lavendulae subsp. lavendulae</name>
    <dbReference type="NCBI Taxonomy" id="58340"/>
    <lineage>
        <taxon>Bacteria</taxon>
        <taxon>Bacillati</taxon>
        <taxon>Actinomycetota</taxon>
        <taxon>Actinomycetes</taxon>
        <taxon>Kitasatosporales</taxon>
        <taxon>Streptomycetaceae</taxon>
        <taxon>Streptomyces</taxon>
    </lineage>
</organism>
<evidence type="ECO:0000256" key="1">
    <source>
        <dbReference type="SAM" id="MobiDB-lite"/>
    </source>
</evidence>
<evidence type="ECO:0000313" key="3">
    <source>
        <dbReference type="Proteomes" id="UP000231791"/>
    </source>
</evidence>
<protein>
    <submittedName>
        <fullName evidence="2">Uncharacterized protein</fullName>
    </submittedName>
</protein>
<evidence type="ECO:0000313" key="2">
    <source>
        <dbReference type="EMBL" id="ATZ23172.1"/>
    </source>
</evidence>
<dbReference type="Proteomes" id="UP000231791">
    <property type="component" value="Chromosome"/>
</dbReference>
<feature type="compositionally biased region" description="Low complexity" evidence="1">
    <location>
        <begin position="48"/>
        <end position="59"/>
    </location>
</feature>
<dbReference type="KEGG" id="slx:SLAV_06335"/>
<feature type="region of interest" description="Disordered" evidence="1">
    <location>
        <begin position="99"/>
        <end position="153"/>
    </location>
</feature>
<dbReference type="OrthoDB" id="4338754at2"/>
<sequence>MPTAAATAGLTTVTVASGAVSPAPRYAACESSRPPAASTAIAARSGHSPADAPASKPSATDFVNTEAIPKDVPAAAASSTLRSTARCARRAAMISTAAAPAVTDSSRVRSVPARASRPEASPPVRARSPARPTVARTAPRQAAAPARRPTKTAAIGRAKTMVSAPSGWTRLSGPYASASTCSRAPSPFRATATHQPARRSGAQEPSGELAATCSWTIAPLAYATAETRQRRTDRARALMHSTMPHPGPLFIRQRAP</sequence>